<sequence length="946" mass="100117">MLIGRERELSALTRLLGEPWTGGDSTLIAGSWGNGKSALLRAALADLRQDPGTCVVSAVADPLERELPFGLVRRLFEQLGADNDPSEPPFCDGTPDVARMLAPWEQRPDGPAATVTGQDAEALGGLYRLIVRLAGERRLLIAVDDLQWADPHSLRWLRYLLRRADHLPLVVLAALGPGEADPHTAAVATVEPLFPHRLTLDGLADDAVEALVTQVLGEAPEQPFTVACRAATGGNPLLLHAVLRGLRASGQRPRAELADRIAEHVPTDLGSAVLMRMQEVDPHAVTTAQAVAVLGGAPDIDLITEVTGLPEPAVADAAHRLVGTGWMTGTEHGLSFVCDVLPAAVAAVVLPSRRGDLHLRAARHLLAHDAPLLRTAAHLLLSPLGEPWVPEALGRAATLAAEQGDEALAAALLRRALREELTAELRATLLATLGELELASSLPVAVRSLERSLELSTDPTKQTAIARKLAGALLALDRHPDALETLRGTSDALRGTDPAQAMRLEIDFIHTSLSEATSAPAVMPRLMELDVSDAAGSPVQRPLAALLSLRAAMAGTSTREVVTLARLALSHGMSPKDDESIVYTSAVTSLGAAGESELALSYADAAVRAAHPGISAFHYAHALTTRANIYCRLGRLADCQADAEAALGALDSIGVGPCNGLSTFAITTLAETLLRQGKLADAEDLLVRGELGGRLNGNWINDYVLMVRGWLRCAQGRLEEGLADFLLCGERTCARAMPNPGFFPWRSEAALVHAALRQGEAARALAEEEVRLARIWGVPEVTGVALRALGVVVGGRTGLDLLGEAVRLLDGTPARVRYAQALADCGVLARKVGRLSEARAHLRQAVSVAHECAATSLADQALAELRAAGDRPRTRTFHGVGALTPTERRVADLAGRGLTNREIAQRLFVGLRTVEVHLTNVYGKLAIDGRAGLTRALAISDADEQT</sequence>
<evidence type="ECO:0000256" key="1">
    <source>
        <dbReference type="ARBA" id="ARBA00022741"/>
    </source>
</evidence>
<dbReference type="InterPro" id="IPR000792">
    <property type="entry name" value="Tscrpt_reg_LuxR_C"/>
</dbReference>
<dbReference type="PANTHER" id="PTHR16305">
    <property type="entry name" value="TESTICULAR SOLUBLE ADENYLYL CYCLASE"/>
    <property type="match status" value="1"/>
</dbReference>
<dbReference type="Gene3D" id="3.40.50.300">
    <property type="entry name" value="P-loop containing nucleotide triphosphate hydrolases"/>
    <property type="match status" value="1"/>
</dbReference>
<evidence type="ECO:0000259" key="3">
    <source>
        <dbReference type="PROSITE" id="PS50043"/>
    </source>
</evidence>
<dbReference type="SMART" id="SM00028">
    <property type="entry name" value="TPR"/>
    <property type="match status" value="3"/>
</dbReference>
<comment type="caution">
    <text evidence="4">The sequence shown here is derived from an EMBL/GenBank/DDBJ whole genome shotgun (WGS) entry which is preliminary data.</text>
</comment>
<gene>
    <name evidence="4" type="ORF">JK360_14920</name>
</gene>
<accession>A0ABS1MSC6</accession>
<protein>
    <submittedName>
        <fullName evidence="4">AAA family ATPase</fullName>
    </submittedName>
</protein>
<name>A0ABS1MSC6_9ACTN</name>
<dbReference type="Gene3D" id="1.25.40.10">
    <property type="entry name" value="Tetratricopeptide repeat domain"/>
    <property type="match status" value="1"/>
</dbReference>
<feature type="domain" description="HTH luxR-type" evidence="3">
    <location>
        <begin position="876"/>
        <end position="941"/>
    </location>
</feature>
<dbReference type="SMART" id="SM00421">
    <property type="entry name" value="HTH_LUXR"/>
    <property type="match status" value="1"/>
</dbReference>
<dbReference type="RefSeq" id="WP_201804304.1">
    <property type="nucleotide sequence ID" value="NZ_JAERRI010000007.1"/>
</dbReference>
<dbReference type="PRINTS" id="PR00038">
    <property type="entry name" value="HTHLUXR"/>
</dbReference>
<dbReference type="Pfam" id="PF13191">
    <property type="entry name" value="AAA_16"/>
    <property type="match status" value="1"/>
</dbReference>
<dbReference type="PANTHER" id="PTHR16305:SF35">
    <property type="entry name" value="TRANSCRIPTIONAL ACTIVATOR DOMAIN"/>
    <property type="match status" value="1"/>
</dbReference>
<evidence type="ECO:0000313" key="5">
    <source>
        <dbReference type="Proteomes" id="UP000629371"/>
    </source>
</evidence>
<keyword evidence="2" id="KW-0067">ATP-binding</keyword>
<dbReference type="SUPFAM" id="SSF46894">
    <property type="entry name" value="C-terminal effector domain of the bipartite response regulators"/>
    <property type="match status" value="1"/>
</dbReference>
<evidence type="ECO:0000313" key="4">
    <source>
        <dbReference type="EMBL" id="MBL1090673.1"/>
    </source>
</evidence>
<dbReference type="Proteomes" id="UP000629371">
    <property type="component" value="Unassembled WGS sequence"/>
</dbReference>
<dbReference type="PROSITE" id="PS00622">
    <property type="entry name" value="HTH_LUXR_1"/>
    <property type="match status" value="1"/>
</dbReference>
<dbReference type="SUPFAM" id="SSF52540">
    <property type="entry name" value="P-loop containing nucleoside triphosphate hydrolases"/>
    <property type="match status" value="1"/>
</dbReference>
<dbReference type="InterPro" id="IPR011990">
    <property type="entry name" value="TPR-like_helical_dom_sf"/>
</dbReference>
<organism evidence="4 5">
    <name type="scientific">Streptomyces siderophoricus</name>
    <dbReference type="NCBI Taxonomy" id="2802281"/>
    <lineage>
        <taxon>Bacteria</taxon>
        <taxon>Bacillati</taxon>
        <taxon>Actinomycetota</taxon>
        <taxon>Actinomycetes</taxon>
        <taxon>Kitasatosporales</taxon>
        <taxon>Streptomycetaceae</taxon>
        <taxon>Streptomyces</taxon>
    </lineage>
</organism>
<evidence type="ECO:0000256" key="2">
    <source>
        <dbReference type="ARBA" id="ARBA00022840"/>
    </source>
</evidence>
<dbReference type="SUPFAM" id="SSF48452">
    <property type="entry name" value="TPR-like"/>
    <property type="match status" value="1"/>
</dbReference>
<dbReference type="InterPro" id="IPR016032">
    <property type="entry name" value="Sig_transdc_resp-reg_C-effctor"/>
</dbReference>
<dbReference type="InterPro" id="IPR027417">
    <property type="entry name" value="P-loop_NTPase"/>
</dbReference>
<dbReference type="Pfam" id="PF00196">
    <property type="entry name" value="GerE"/>
    <property type="match status" value="1"/>
</dbReference>
<dbReference type="CDD" id="cd06170">
    <property type="entry name" value="LuxR_C_like"/>
    <property type="match status" value="1"/>
</dbReference>
<dbReference type="InterPro" id="IPR036388">
    <property type="entry name" value="WH-like_DNA-bd_sf"/>
</dbReference>
<dbReference type="InterPro" id="IPR041664">
    <property type="entry name" value="AAA_16"/>
</dbReference>
<reference evidence="4 5" key="1">
    <citation type="submission" date="2021-01" db="EMBL/GenBank/DDBJ databases">
        <title>WGS of actinomycetes isolated from Thailand.</title>
        <authorList>
            <person name="Thawai C."/>
        </authorList>
    </citation>
    <scope>NUCLEOTIDE SEQUENCE [LARGE SCALE GENOMIC DNA]</scope>
    <source>
        <strain evidence="4 5">CH9-7</strain>
    </source>
</reference>
<proteinExistence type="predicted"/>
<keyword evidence="1" id="KW-0547">Nucleotide-binding</keyword>
<keyword evidence="5" id="KW-1185">Reference proteome</keyword>
<dbReference type="InterPro" id="IPR019734">
    <property type="entry name" value="TPR_rpt"/>
</dbReference>
<dbReference type="EMBL" id="JAERRI010000007">
    <property type="protein sequence ID" value="MBL1090673.1"/>
    <property type="molecule type" value="Genomic_DNA"/>
</dbReference>
<dbReference type="Gene3D" id="1.10.10.10">
    <property type="entry name" value="Winged helix-like DNA-binding domain superfamily/Winged helix DNA-binding domain"/>
    <property type="match status" value="1"/>
</dbReference>
<dbReference type="PROSITE" id="PS50043">
    <property type="entry name" value="HTH_LUXR_2"/>
    <property type="match status" value="1"/>
</dbReference>